<accession>A0A2S7KT80</accession>
<dbReference type="EMBL" id="MQUB01000001">
    <property type="protein sequence ID" value="PQB05743.1"/>
    <property type="molecule type" value="Genomic_DNA"/>
</dbReference>
<evidence type="ECO:0000313" key="4">
    <source>
        <dbReference type="Proteomes" id="UP000239800"/>
    </source>
</evidence>
<name>A0A2S7KT80_9FLAO</name>
<dbReference type="Proteomes" id="UP000239800">
    <property type="component" value="Unassembled WGS sequence"/>
</dbReference>
<protein>
    <recommendedName>
        <fullName evidence="5">DUF4136 domain-containing protein</fullName>
    </recommendedName>
</protein>
<comment type="caution">
    <text evidence="3">The sequence shown here is derived from an EMBL/GenBank/DDBJ whole genome shotgun (WGS) entry which is preliminary data.</text>
</comment>
<dbReference type="RefSeq" id="WP_104813693.1">
    <property type="nucleotide sequence ID" value="NZ_MQUB01000001.1"/>
</dbReference>
<feature type="compositionally biased region" description="Low complexity" evidence="1">
    <location>
        <begin position="136"/>
        <end position="150"/>
    </location>
</feature>
<organism evidence="3 4">
    <name type="scientific">Aureitalea marina</name>
    <dbReference type="NCBI Taxonomy" id="930804"/>
    <lineage>
        <taxon>Bacteria</taxon>
        <taxon>Pseudomonadati</taxon>
        <taxon>Bacteroidota</taxon>
        <taxon>Flavobacteriia</taxon>
        <taxon>Flavobacteriales</taxon>
        <taxon>Flavobacteriaceae</taxon>
        <taxon>Aureitalea</taxon>
    </lineage>
</organism>
<proteinExistence type="predicted"/>
<evidence type="ECO:0008006" key="5">
    <source>
        <dbReference type="Google" id="ProtNLM"/>
    </source>
</evidence>
<keyword evidence="2" id="KW-0732">Signal</keyword>
<evidence type="ECO:0000256" key="1">
    <source>
        <dbReference type="SAM" id="MobiDB-lite"/>
    </source>
</evidence>
<feature type="signal peptide" evidence="2">
    <location>
        <begin position="1"/>
        <end position="17"/>
    </location>
</feature>
<feature type="region of interest" description="Disordered" evidence="1">
    <location>
        <begin position="113"/>
        <end position="150"/>
    </location>
</feature>
<keyword evidence="4" id="KW-1185">Reference proteome</keyword>
<gene>
    <name evidence="3" type="ORF">BST85_13220</name>
</gene>
<evidence type="ECO:0000313" key="3">
    <source>
        <dbReference type="EMBL" id="PQB05743.1"/>
    </source>
</evidence>
<dbReference type="OrthoDB" id="1433349at2"/>
<dbReference type="AlphaFoldDB" id="A0A2S7KT80"/>
<sequence length="216" mass="23702">MKRLLLLVLVLPSFVMAQEKIGNKIYKYGDVYHSIVGATLVSFDEAKAKTMSKTLEYFSDAGAKNIQSYTSVFLPGTEVSENTFIGTLDKRNIQTLIVIDIIDASQASMSRTTTSGFASANQKREKSISSTDNGWSSKSKGKSTSSSTSISTTKNVDFVTELNLRLTIFSKNDGFSAPVAVVEGRATNESPDTTPDQMARRIVRRMVKALDKQRAF</sequence>
<feature type="chain" id="PRO_5015528469" description="DUF4136 domain-containing protein" evidence="2">
    <location>
        <begin position="18"/>
        <end position="216"/>
    </location>
</feature>
<reference evidence="3 4" key="1">
    <citation type="submission" date="2016-11" db="EMBL/GenBank/DDBJ databases">
        <title>Trade-off between light-utilization and light-protection in marine flavobacteria.</title>
        <authorList>
            <person name="Kumagai Y."/>
        </authorList>
    </citation>
    <scope>NUCLEOTIDE SEQUENCE [LARGE SCALE GENOMIC DNA]</scope>
    <source>
        <strain evidence="3 4">NBRC 107741</strain>
    </source>
</reference>
<evidence type="ECO:0000256" key="2">
    <source>
        <dbReference type="SAM" id="SignalP"/>
    </source>
</evidence>